<organism evidence="2 3">
    <name type="scientific">Corynebacterium durum F0235</name>
    <dbReference type="NCBI Taxonomy" id="1035195"/>
    <lineage>
        <taxon>Bacteria</taxon>
        <taxon>Bacillati</taxon>
        <taxon>Actinomycetota</taxon>
        <taxon>Actinomycetes</taxon>
        <taxon>Mycobacteriales</taxon>
        <taxon>Corynebacteriaceae</taxon>
        <taxon>Corynebacterium</taxon>
    </lineage>
</organism>
<dbReference type="PANTHER" id="PTHR19288:SF95">
    <property type="entry name" value="D-GLYCEROL 3-PHOSPHATE PHOSPHATASE"/>
    <property type="match status" value="1"/>
</dbReference>
<reference evidence="2 3" key="1">
    <citation type="submission" date="2012-05" db="EMBL/GenBank/DDBJ databases">
        <authorList>
            <person name="Weinstock G."/>
            <person name="Sodergren E."/>
            <person name="Lobos E.A."/>
            <person name="Fulton L."/>
            <person name="Fulton R."/>
            <person name="Courtney L."/>
            <person name="Fronick C."/>
            <person name="O'Laughlin M."/>
            <person name="Godfrey J."/>
            <person name="Wilson R.M."/>
            <person name="Miner T."/>
            <person name="Farmer C."/>
            <person name="Delehaunty K."/>
            <person name="Cordes M."/>
            <person name="Minx P."/>
            <person name="Tomlinson C."/>
            <person name="Chen J."/>
            <person name="Wollam A."/>
            <person name="Pepin K.H."/>
            <person name="Bhonagiri V."/>
            <person name="Zhang X."/>
            <person name="Suruliraj S."/>
            <person name="Warren W."/>
            <person name="Mitreva M."/>
            <person name="Mardis E.R."/>
            <person name="Wilson R.K."/>
        </authorList>
    </citation>
    <scope>NUCLEOTIDE SEQUENCE [LARGE SCALE GENOMIC DNA]</scope>
    <source>
        <strain evidence="2 3">F0235</strain>
    </source>
</reference>
<keyword evidence="3" id="KW-1185">Reference proteome</keyword>
<dbReference type="InterPro" id="IPR036412">
    <property type="entry name" value="HAD-like_sf"/>
</dbReference>
<evidence type="ECO:0000259" key="1">
    <source>
        <dbReference type="Pfam" id="PF18407"/>
    </source>
</evidence>
<dbReference type="PANTHER" id="PTHR19288">
    <property type="entry name" value="4-NITROPHENYLPHOSPHATASE-RELATED"/>
    <property type="match status" value="1"/>
</dbReference>
<evidence type="ECO:0000313" key="3">
    <source>
        <dbReference type="Proteomes" id="UP000010445"/>
    </source>
</evidence>
<dbReference type="PATRIC" id="fig|1035195.3.peg.928"/>
<accession>L1MGZ5</accession>
<dbReference type="RefSeq" id="WP_006063281.1">
    <property type="nucleotide sequence ID" value="NZ_KB290831.1"/>
</dbReference>
<dbReference type="InterPro" id="IPR041065">
    <property type="entry name" value="GNAT-like"/>
</dbReference>
<feature type="domain" description="GCN5-related N-acetyltransferase-like" evidence="1">
    <location>
        <begin position="268"/>
        <end position="327"/>
    </location>
</feature>
<dbReference type="GO" id="GO:0016791">
    <property type="term" value="F:phosphatase activity"/>
    <property type="evidence" value="ECO:0007669"/>
    <property type="project" value="TreeGrafter"/>
</dbReference>
<evidence type="ECO:0000313" key="2">
    <source>
        <dbReference type="EMBL" id="EKX90548.1"/>
    </source>
</evidence>
<dbReference type="Proteomes" id="UP000010445">
    <property type="component" value="Unassembled WGS sequence"/>
</dbReference>
<dbReference type="InterPro" id="IPR006357">
    <property type="entry name" value="HAD-SF_hydro_IIA"/>
</dbReference>
<dbReference type="EMBL" id="AMEM01000017">
    <property type="protein sequence ID" value="EKX90548.1"/>
    <property type="molecule type" value="Genomic_DNA"/>
</dbReference>
<dbReference type="Gene3D" id="3.40.50.1000">
    <property type="entry name" value="HAD superfamily/HAD-like"/>
    <property type="match status" value="2"/>
</dbReference>
<protein>
    <submittedName>
        <fullName evidence="2">HAD hydrolase, family IIA</fullName>
    </submittedName>
</protein>
<dbReference type="SUPFAM" id="SSF56784">
    <property type="entry name" value="HAD-like"/>
    <property type="match status" value="1"/>
</dbReference>
<dbReference type="AlphaFoldDB" id="L1MGZ5"/>
<name>L1MGZ5_9CORY</name>
<sequence length="327" mass="33482">MAVAQDYDALLLDLDGTIWEGGRAIPGAVEGVIASGLPAMYVTNNASRAPEAVAEQLRSIGLPAKDSDVLTSAQAAIEMVSDRIPAGSKVFVLGSPSFRALAEQAGFVVVDSADDAPIAVLQGHSPEIGWAQLSEAALAIQRGAVYVASNLDTTLPQERGLMIGNGSMVAAVVSATGVVPDSAGKPGPPMFFSAAAKLGSSRPLAVGDRLNTDIAGGNAAGMDTFQVLTGVSGYHAVLRAIPEERPTMFADSMGALLDDAAELIPAAQGGFQARLEGSTLVLSGGTSESTPIQSLRTATAVAWATDTSVQDVRAEGEYATRALEQWS</sequence>
<keyword evidence="2" id="KW-0378">Hydrolase</keyword>
<dbReference type="NCBIfam" id="TIGR01460">
    <property type="entry name" value="HAD-SF-IIA"/>
    <property type="match status" value="1"/>
</dbReference>
<dbReference type="GO" id="GO:0005737">
    <property type="term" value="C:cytoplasm"/>
    <property type="evidence" value="ECO:0007669"/>
    <property type="project" value="TreeGrafter"/>
</dbReference>
<dbReference type="STRING" id="1035195.HMPREF9997_01043"/>
<dbReference type="eggNOG" id="COG0647">
    <property type="taxonomic scope" value="Bacteria"/>
</dbReference>
<gene>
    <name evidence="2" type="ORF">HMPREF9997_01043</name>
</gene>
<dbReference type="InterPro" id="IPR023214">
    <property type="entry name" value="HAD_sf"/>
</dbReference>
<dbReference type="HOGENOM" id="CLU_043473_1_0_11"/>
<comment type="caution">
    <text evidence="2">The sequence shown here is derived from an EMBL/GenBank/DDBJ whole genome shotgun (WGS) entry which is preliminary data.</text>
</comment>
<dbReference type="OrthoDB" id="3400930at2"/>
<dbReference type="Pfam" id="PF13242">
    <property type="entry name" value="Hydrolase_like"/>
    <property type="match status" value="1"/>
</dbReference>
<dbReference type="Pfam" id="PF18407">
    <property type="entry name" value="GNAT_like"/>
    <property type="match status" value="1"/>
</dbReference>
<dbReference type="Pfam" id="PF13344">
    <property type="entry name" value="Hydrolase_6"/>
    <property type="match status" value="1"/>
</dbReference>
<proteinExistence type="predicted"/>